<keyword evidence="3" id="KW-1185">Reference proteome</keyword>
<organism evidence="2 3">
    <name type="scientific">Sphaeramia orbicularis</name>
    <name type="common">orbiculate cardinalfish</name>
    <dbReference type="NCBI Taxonomy" id="375764"/>
    <lineage>
        <taxon>Eukaryota</taxon>
        <taxon>Metazoa</taxon>
        <taxon>Chordata</taxon>
        <taxon>Craniata</taxon>
        <taxon>Vertebrata</taxon>
        <taxon>Euteleostomi</taxon>
        <taxon>Actinopterygii</taxon>
        <taxon>Neopterygii</taxon>
        <taxon>Teleostei</taxon>
        <taxon>Neoteleostei</taxon>
        <taxon>Acanthomorphata</taxon>
        <taxon>Gobiaria</taxon>
        <taxon>Kurtiformes</taxon>
        <taxon>Apogonoidei</taxon>
        <taxon>Apogonidae</taxon>
        <taxon>Apogoninae</taxon>
        <taxon>Sphaeramia</taxon>
    </lineage>
</organism>
<dbReference type="InParanoid" id="A0A673ARZ4"/>
<sequence length="103" mass="10457">CLDEPGFWNRYDLCVLAAWDDTATTLTATNVVGCAGFFTQDHYPQCRSLPGQLLGGTMILVSPHGEAEQRTPPSTVPGPVPGPGPGPVPAPGQSPDAGGGGGV</sequence>
<reference evidence="2" key="2">
    <citation type="submission" date="2025-09" db="UniProtKB">
        <authorList>
            <consortium name="Ensembl"/>
        </authorList>
    </citation>
    <scope>IDENTIFICATION</scope>
</reference>
<evidence type="ECO:0000256" key="1">
    <source>
        <dbReference type="SAM" id="MobiDB-lite"/>
    </source>
</evidence>
<dbReference type="Ensembl" id="ENSSORT00005033323.1">
    <property type="protein sequence ID" value="ENSSORP00005032435.1"/>
    <property type="gene ID" value="ENSSORG00005015382.1"/>
</dbReference>
<name>A0A673ARZ4_9TELE</name>
<evidence type="ECO:0000313" key="2">
    <source>
        <dbReference type="Ensembl" id="ENSSORP00005032435.1"/>
    </source>
</evidence>
<accession>A0A673ARZ4</accession>
<evidence type="ECO:0000313" key="3">
    <source>
        <dbReference type="Proteomes" id="UP000472271"/>
    </source>
</evidence>
<proteinExistence type="predicted"/>
<dbReference type="AlphaFoldDB" id="A0A673ARZ4"/>
<reference evidence="2" key="1">
    <citation type="submission" date="2025-08" db="UniProtKB">
        <authorList>
            <consortium name="Ensembl"/>
        </authorList>
    </citation>
    <scope>IDENTIFICATION</scope>
</reference>
<dbReference type="Proteomes" id="UP000472271">
    <property type="component" value="Unassembled WGS sequence"/>
</dbReference>
<protein>
    <submittedName>
        <fullName evidence="2">Uncharacterized protein</fullName>
    </submittedName>
</protein>
<feature type="region of interest" description="Disordered" evidence="1">
    <location>
        <begin position="61"/>
        <end position="103"/>
    </location>
</feature>
<feature type="compositionally biased region" description="Pro residues" evidence="1">
    <location>
        <begin position="74"/>
        <end position="92"/>
    </location>
</feature>